<feature type="domain" description="RNase H type-1" evidence="2">
    <location>
        <begin position="111"/>
        <end position="249"/>
    </location>
</feature>
<evidence type="ECO:0000259" key="2">
    <source>
        <dbReference type="PROSITE" id="PS50879"/>
    </source>
</evidence>
<feature type="compositionally biased region" description="Polar residues" evidence="1">
    <location>
        <begin position="292"/>
        <end position="308"/>
    </location>
</feature>
<name>A0A9P6NKD5_9BASI</name>
<evidence type="ECO:0000256" key="1">
    <source>
        <dbReference type="SAM" id="MobiDB-lite"/>
    </source>
</evidence>
<gene>
    <name evidence="3" type="ORF">CROQUDRAFT_460022</name>
</gene>
<dbReference type="Gene3D" id="3.30.420.10">
    <property type="entry name" value="Ribonuclease H-like superfamily/Ribonuclease H"/>
    <property type="match status" value="1"/>
</dbReference>
<dbReference type="EMBL" id="MU167246">
    <property type="protein sequence ID" value="KAG0147598.1"/>
    <property type="molecule type" value="Genomic_DNA"/>
</dbReference>
<protein>
    <recommendedName>
        <fullName evidence="2">RNase H type-1 domain-containing protein</fullName>
    </recommendedName>
</protein>
<dbReference type="InterPro" id="IPR002156">
    <property type="entry name" value="RNaseH_domain"/>
</dbReference>
<reference evidence="3" key="1">
    <citation type="submission" date="2013-11" db="EMBL/GenBank/DDBJ databases">
        <title>Genome sequence of the fusiform rust pathogen reveals effectors for host alternation and coevolution with pine.</title>
        <authorList>
            <consortium name="DOE Joint Genome Institute"/>
            <person name="Smith K."/>
            <person name="Pendleton A."/>
            <person name="Kubisiak T."/>
            <person name="Anderson C."/>
            <person name="Salamov A."/>
            <person name="Aerts A."/>
            <person name="Riley R."/>
            <person name="Clum A."/>
            <person name="Lindquist E."/>
            <person name="Ence D."/>
            <person name="Campbell M."/>
            <person name="Kronenberg Z."/>
            <person name="Feau N."/>
            <person name="Dhillon B."/>
            <person name="Hamelin R."/>
            <person name="Burleigh J."/>
            <person name="Smith J."/>
            <person name="Yandell M."/>
            <person name="Nelson C."/>
            <person name="Grigoriev I."/>
            <person name="Davis J."/>
        </authorList>
    </citation>
    <scope>NUCLEOTIDE SEQUENCE</scope>
    <source>
        <strain evidence="3">G11</strain>
    </source>
</reference>
<comment type="caution">
    <text evidence="3">The sequence shown here is derived from an EMBL/GenBank/DDBJ whole genome shotgun (WGS) entry which is preliminary data.</text>
</comment>
<sequence>MQHDSNVVTFKNSAIRYNHNLIYKRLTPPRSHTMKQILMKELAILPNAHKSPLHGILRNSDMVLPTTTTPETIYPCPDPPWTEQLWEIKNKGGQREKVKKDILKQVESEKEKGACIALIDGSFTPENGGGEAAVLDDIVASQAYGPREGISHYERETMALMIAIAMFTTMIIRDLREFKSLAIFSDSQAALELLANPLQPRTLQYLARFLRKSHQKLPSNFGITLYWKPGHEGIEQNEKADQAVKKVTEKSTTPTTLQVSLGGLLRHTKKILNISGVTTISPYKTTNKRTADSLNSPGKGTGRSGFSITMWTMPTTEVPSQDRRSG</sequence>
<dbReference type="SUPFAM" id="SSF53098">
    <property type="entry name" value="Ribonuclease H-like"/>
    <property type="match status" value="1"/>
</dbReference>
<feature type="region of interest" description="Disordered" evidence="1">
    <location>
        <begin position="287"/>
        <end position="308"/>
    </location>
</feature>
<dbReference type="CDD" id="cd09276">
    <property type="entry name" value="Rnase_HI_RT_non_LTR"/>
    <property type="match status" value="1"/>
</dbReference>
<dbReference type="GO" id="GO:0003676">
    <property type="term" value="F:nucleic acid binding"/>
    <property type="evidence" value="ECO:0007669"/>
    <property type="project" value="InterPro"/>
</dbReference>
<dbReference type="GO" id="GO:0004523">
    <property type="term" value="F:RNA-DNA hybrid ribonuclease activity"/>
    <property type="evidence" value="ECO:0007669"/>
    <property type="project" value="InterPro"/>
</dbReference>
<dbReference type="OrthoDB" id="4368687at2759"/>
<dbReference type="Proteomes" id="UP000886653">
    <property type="component" value="Unassembled WGS sequence"/>
</dbReference>
<proteinExistence type="predicted"/>
<dbReference type="InterPro" id="IPR012337">
    <property type="entry name" value="RNaseH-like_sf"/>
</dbReference>
<organism evidence="3 4">
    <name type="scientific">Cronartium quercuum f. sp. fusiforme G11</name>
    <dbReference type="NCBI Taxonomy" id="708437"/>
    <lineage>
        <taxon>Eukaryota</taxon>
        <taxon>Fungi</taxon>
        <taxon>Dikarya</taxon>
        <taxon>Basidiomycota</taxon>
        <taxon>Pucciniomycotina</taxon>
        <taxon>Pucciniomycetes</taxon>
        <taxon>Pucciniales</taxon>
        <taxon>Coleosporiaceae</taxon>
        <taxon>Cronartium</taxon>
    </lineage>
</organism>
<accession>A0A9P6NKD5</accession>
<dbReference type="PROSITE" id="PS50879">
    <property type="entry name" value="RNASE_H_1"/>
    <property type="match status" value="1"/>
</dbReference>
<evidence type="ECO:0000313" key="3">
    <source>
        <dbReference type="EMBL" id="KAG0147598.1"/>
    </source>
</evidence>
<dbReference type="AlphaFoldDB" id="A0A9P6NKD5"/>
<dbReference type="InterPro" id="IPR036397">
    <property type="entry name" value="RNaseH_sf"/>
</dbReference>
<keyword evidence="4" id="KW-1185">Reference proteome</keyword>
<evidence type="ECO:0000313" key="4">
    <source>
        <dbReference type="Proteomes" id="UP000886653"/>
    </source>
</evidence>